<dbReference type="RefSeq" id="XP_027196910.1">
    <property type="nucleotide sequence ID" value="XM_027341109.1"/>
</dbReference>
<dbReference type="PANTHER" id="PTHR16840:SF3">
    <property type="entry name" value="GROWTH ARREST-SPECIFIC PROTEIN 1"/>
    <property type="match status" value="1"/>
</dbReference>
<accession>A0A6P6XUC8</accession>
<keyword evidence="1" id="KW-1133">Transmembrane helix</keyword>
<dbReference type="GO" id="GO:0005886">
    <property type="term" value="C:plasma membrane"/>
    <property type="evidence" value="ECO:0007669"/>
    <property type="project" value="UniProtKB-SubCell"/>
</dbReference>
<reference evidence="3" key="1">
    <citation type="submission" date="2025-08" db="UniProtKB">
        <authorList>
            <consortium name="RefSeq"/>
        </authorList>
    </citation>
    <scope>IDENTIFICATION</scope>
    <source>
        <strain evidence="3">Airmid</strain>
    </source>
</reference>
<keyword evidence="1" id="KW-0812">Transmembrane</keyword>
<dbReference type="GO" id="GO:0051726">
    <property type="term" value="P:regulation of cell cycle"/>
    <property type="evidence" value="ECO:0007669"/>
    <property type="project" value="InterPro"/>
</dbReference>
<dbReference type="InParanoid" id="A0A6P6XUC8"/>
<protein>
    <submittedName>
        <fullName evidence="3">Growth arrest-specific protein 1-like isoform X1</fullName>
    </submittedName>
</protein>
<dbReference type="GeneID" id="113791341"/>
<dbReference type="PANTHER" id="PTHR16840">
    <property type="entry name" value="GROWTH ARREST-SPECIFIC PROTEIN 1"/>
    <property type="match status" value="1"/>
</dbReference>
<evidence type="ECO:0000256" key="1">
    <source>
        <dbReference type="SAM" id="Phobius"/>
    </source>
</evidence>
<keyword evidence="1" id="KW-0472">Membrane</keyword>
<dbReference type="KEGG" id="dpte:113791341"/>
<organism evidence="2 3">
    <name type="scientific">Dermatophagoides pteronyssinus</name>
    <name type="common">European house dust mite</name>
    <dbReference type="NCBI Taxonomy" id="6956"/>
    <lineage>
        <taxon>Eukaryota</taxon>
        <taxon>Metazoa</taxon>
        <taxon>Ecdysozoa</taxon>
        <taxon>Arthropoda</taxon>
        <taxon>Chelicerata</taxon>
        <taxon>Arachnida</taxon>
        <taxon>Acari</taxon>
        <taxon>Acariformes</taxon>
        <taxon>Sarcoptiformes</taxon>
        <taxon>Astigmata</taxon>
        <taxon>Psoroptidia</taxon>
        <taxon>Analgoidea</taxon>
        <taxon>Pyroglyphidae</taxon>
        <taxon>Dermatophagoidinae</taxon>
        <taxon>Dermatophagoides</taxon>
    </lineage>
</organism>
<dbReference type="OMA" id="CALRNGC"/>
<sequence>MSSLITMLLPVNHHHGSSLYRYLCTLLIIILNYSSSAFIDASVVCEKARIDCALRNGCGFALQSYMMECIDLIAGRTQTCESRCKHALIGLISTDEGKELMNCDCNNNKYCELSKSRLEICRKPVWSAIKSDTIVSCSIARWICITDQPCRTALEYYEQNCHQLFQGHKCTNRCNNSLSILDRQEKAMKLRTCYCDGTENFPCRRIKYFTERICYSNHHHHHSHHQHHHPSDGLLPIDLDNNNQIEPIGHQRIQTTNDDNNQNHVNNHNYHRYRIDSIFDRIRGGGGGSIESNYSTKIFNQTTTMIMMIIIMIISSLFVIR</sequence>
<dbReference type="OrthoDB" id="5950623at2759"/>
<evidence type="ECO:0000313" key="3">
    <source>
        <dbReference type="RefSeq" id="XP_027196910.1"/>
    </source>
</evidence>
<dbReference type="Proteomes" id="UP000515146">
    <property type="component" value="Unplaced"/>
</dbReference>
<keyword evidence="2" id="KW-1185">Reference proteome</keyword>
<feature type="transmembrane region" description="Helical" evidence="1">
    <location>
        <begin position="298"/>
        <end position="320"/>
    </location>
</feature>
<gene>
    <name evidence="3" type="primary">LOC113791341</name>
</gene>
<proteinExistence type="predicted"/>
<dbReference type="AlphaFoldDB" id="A0A6P6XUC8"/>
<name>A0A6P6XUC8_DERPT</name>
<dbReference type="InterPro" id="IPR039596">
    <property type="entry name" value="GAS1"/>
</dbReference>
<evidence type="ECO:0000313" key="2">
    <source>
        <dbReference type="Proteomes" id="UP000515146"/>
    </source>
</evidence>